<accession>A0A2A9NDX5</accession>
<dbReference type="Proteomes" id="UP000242287">
    <property type="component" value="Unassembled WGS sequence"/>
</dbReference>
<protein>
    <submittedName>
        <fullName evidence="1">Uncharacterized protein</fullName>
    </submittedName>
</protein>
<reference evidence="1 2" key="1">
    <citation type="submission" date="2014-02" db="EMBL/GenBank/DDBJ databases">
        <title>Transposable element dynamics among asymbiotic and ectomycorrhizal Amanita fungi.</title>
        <authorList>
            <consortium name="DOE Joint Genome Institute"/>
            <person name="Hess J."/>
            <person name="Skrede I."/>
            <person name="Wolfe B."/>
            <person name="LaButti K."/>
            <person name="Ohm R.A."/>
            <person name="Grigoriev I.V."/>
            <person name="Pringle A."/>
        </authorList>
    </citation>
    <scope>NUCLEOTIDE SEQUENCE [LARGE SCALE GENOMIC DNA]</scope>
    <source>
        <strain evidence="1 2">SKay4041</strain>
    </source>
</reference>
<name>A0A2A9NDX5_9AGAR</name>
<keyword evidence="2" id="KW-1185">Reference proteome</keyword>
<organism evidence="1 2">
    <name type="scientific">Amanita thiersii Skay4041</name>
    <dbReference type="NCBI Taxonomy" id="703135"/>
    <lineage>
        <taxon>Eukaryota</taxon>
        <taxon>Fungi</taxon>
        <taxon>Dikarya</taxon>
        <taxon>Basidiomycota</taxon>
        <taxon>Agaricomycotina</taxon>
        <taxon>Agaricomycetes</taxon>
        <taxon>Agaricomycetidae</taxon>
        <taxon>Agaricales</taxon>
        <taxon>Pluteineae</taxon>
        <taxon>Amanitaceae</taxon>
        <taxon>Amanita</taxon>
    </lineage>
</organism>
<sequence>MTKGKMITSTNLPKVHDFQFLHVLITEPESTLNPEDRNSRRQMENNIANLVDNMKLALTLCQV</sequence>
<evidence type="ECO:0000313" key="2">
    <source>
        <dbReference type="Proteomes" id="UP000242287"/>
    </source>
</evidence>
<proteinExistence type="predicted"/>
<dbReference type="AlphaFoldDB" id="A0A2A9NDX5"/>
<gene>
    <name evidence="1" type="ORF">AMATHDRAFT_70879</name>
</gene>
<evidence type="ECO:0000313" key="1">
    <source>
        <dbReference type="EMBL" id="PFH45922.1"/>
    </source>
</evidence>
<dbReference type="EMBL" id="KZ302265">
    <property type="protein sequence ID" value="PFH45922.1"/>
    <property type="molecule type" value="Genomic_DNA"/>
</dbReference>